<organism evidence="2 3">
    <name type="scientific">Piloderma croceum (strain F 1598)</name>
    <dbReference type="NCBI Taxonomy" id="765440"/>
    <lineage>
        <taxon>Eukaryota</taxon>
        <taxon>Fungi</taxon>
        <taxon>Dikarya</taxon>
        <taxon>Basidiomycota</taxon>
        <taxon>Agaricomycotina</taxon>
        <taxon>Agaricomycetes</taxon>
        <taxon>Agaricomycetidae</taxon>
        <taxon>Atheliales</taxon>
        <taxon>Atheliaceae</taxon>
        <taxon>Piloderma</taxon>
    </lineage>
</organism>
<evidence type="ECO:0000259" key="1">
    <source>
        <dbReference type="Pfam" id="PF20231"/>
    </source>
</evidence>
<keyword evidence="3" id="KW-1185">Reference proteome</keyword>
<dbReference type="InParanoid" id="A0A0C3FGS1"/>
<dbReference type="EMBL" id="KN833012">
    <property type="protein sequence ID" value="KIM79039.1"/>
    <property type="molecule type" value="Genomic_DNA"/>
</dbReference>
<dbReference type="InterPro" id="IPR046496">
    <property type="entry name" value="DUF6589"/>
</dbReference>
<dbReference type="HOGENOM" id="CLU_007061_2_2_1"/>
<name>A0A0C3FGS1_PILCF</name>
<accession>A0A0C3FGS1</accession>
<protein>
    <recommendedName>
        <fullName evidence="1">DUF6589 domain-containing protein</fullName>
    </recommendedName>
</protein>
<dbReference type="Pfam" id="PF20231">
    <property type="entry name" value="DUF6589"/>
    <property type="match status" value="1"/>
</dbReference>
<evidence type="ECO:0000313" key="3">
    <source>
        <dbReference type="Proteomes" id="UP000054166"/>
    </source>
</evidence>
<gene>
    <name evidence="2" type="ORF">PILCRDRAFT_10701</name>
</gene>
<sequence>MHIDESSLEGTLKVLDSIITKMLKLLGNGLEKHRIILCAGDQLTRSLLDKASASCCDDSVLIDNVGHYTEGQLGPFHVKMAGDCMVVNEFWGDFGWVEIKNTATFLSNLELIVCLTLPAHILDGFWLFCPSERMEEWVANVKDHSDISNIAKRILTELCSTQHVAELCHLPDAKRDIPHKNIQLFNRDSLILLILKHAIKRGDIGSVINVLSHWMLMFRGTGKMPKYADALFHLLSHLKHMDPHLCNAFLKNWLANLSDKVDGFKEMDLLQEHHNFWAKIIYNARSSNRNWEWLAMVMVSIFILRDVIQKVQQSYKIPFNSTSHTSPSANEDIKDLRDYLWDNNLQMYLPNCEHNDKATPACDLLAEGAMYANMARTFKNFWQDTHKATNLGTAHGEKLFTEDPNTDLEEHADHDLGGDLDINVDDLALDEEEFPLGTDIADLVAMTQEFVNELLQYD</sequence>
<reference evidence="3" key="2">
    <citation type="submission" date="2015-01" db="EMBL/GenBank/DDBJ databases">
        <title>Evolutionary Origins and Diversification of the Mycorrhizal Mutualists.</title>
        <authorList>
            <consortium name="DOE Joint Genome Institute"/>
            <consortium name="Mycorrhizal Genomics Consortium"/>
            <person name="Kohler A."/>
            <person name="Kuo A."/>
            <person name="Nagy L.G."/>
            <person name="Floudas D."/>
            <person name="Copeland A."/>
            <person name="Barry K.W."/>
            <person name="Cichocki N."/>
            <person name="Veneault-Fourrey C."/>
            <person name="LaButti K."/>
            <person name="Lindquist E.A."/>
            <person name="Lipzen A."/>
            <person name="Lundell T."/>
            <person name="Morin E."/>
            <person name="Murat C."/>
            <person name="Riley R."/>
            <person name="Ohm R."/>
            <person name="Sun H."/>
            <person name="Tunlid A."/>
            <person name="Henrissat B."/>
            <person name="Grigoriev I.V."/>
            <person name="Hibbett D.S."/>
            <person name="Martin F."/>
        </authorList>
    </citation>
    <scope>NUCLEOTIDE SEQUENCE [LARGE SCALE GENOMIC DNA]</scope>
    <source>
        <strain evidence="3">F 1598</strain>
    </source>
</reference>
<feature type="domain" description="DUF6589" evidence="1">
    <location>
        <begin position="1"/>
        <end position="324"/>
    </location>
</feature>
<dbReference type="STRING" id="765440.A0A0C3FGS1"/>
<dbReference type="Proteomes" id="UP000054166">
    <property type="component" value="Unassembled WGS sequence"/>
</dbReference>
<dbReference type="OrthoDB" id="5424058at2759"/>
<dbReference type="AlphaFoldDB" id="A0A0C3FGS1"/>
<proteinExistence type="predicted"/>
<evidence type="ECO:0000313" key="2">
    <source>
        <dbReference type="EMBL" id="KIM79039.1"/>
    </source>
</evidence>
<reference evidence="2 3" key="1">
    <citation type="submission" date="2014-04" db="EMBL/GenBank/DDBJ databases">
        <authorList>
            <consortium name="DOE Joint Genome Institute"/>
            <person name="Kuo A."/>
            <person name="Tarkka M."/>
            <person name="Buscot F."/>
            <person name="Kohler A."/>
            <person name="Nagy L.G."/>
            <person name="Floudas D."/>
            <person name="Copeland A."/>
            <person name="Barry K.W."/>
            <person name="Cichocki N."/>
            <person name="Veneault-Fourrey C."/>
            <person name="LaButti K."/>
            <person name="Lindquist E.A."/>
            <person name="Lipzen A."/>
            <person name="Lundell T."/>
            <person name="Morin E."/>
            <person name="Murat C."/>
            <person name="Sun H."/>
            <person name="Tunlid A."/>
            <person name="Henrissat B."/>
            <person name="Grigoriev I.V."/>
            <person name="Hibbett D.S."/>
            <person name="Martin F."/>
            <person name="Nordberg H.P."/>
            <person name="Cantor M.N."/>
            <person name="Hua S.X."/>
        </authorList>
    </citation>
    <scope>NUCLEOTIDE SEQUENCE [LARGE SCALE GENOMIC DNA]</scope>
    <source>
        <strain evidence="2 3">F 1598</strain>
    </source>
</reference>